<evidence type="ECO:0000256" key="2">
    <source>
        <dbReference type="SAM" id="Phobius"/>
    </source>
</evidence>
<gene>
    <name evidence="3" type="ORF">BDY17DRAFT_237130</name>
</gene>
<evidence type="ECO:0000256" key="1">
    <source>
        <dbReference type="SAM" id="MobiDB-lite"/>
    </source>
</evidence>
<dbReference type="AlphaFoldDB" id="A0A6A6PU37"/>
<sequence length="189" mass="21847">MGVVVSANSKISEFSFGTSVIGIISFAFTLGTFFKVVSVNLSTLGQAQHEVHTYLTNLRTELIEERASLRTMRKEFRRHQRVCRREGRDNFVGMELDEVSLRTMGDVVKHLIKRFRELERPFLEDGSKGIADMPNHRTRARRRNSSPSPPRYTHAAYSSPPEKHARARTNNDRDQMDDEADDDMYWAQR</sequence>
<dbReference type="RefSeq" id="XP_033589846.1">
    <property type="nucleotide sequence ID" value="XM_033730316.1"/>
</dbReference>
<proteinExistence type="predicted"/>
<feature type="compositionally biased region" description="Acidic residues" evidence="1">
    <location>
        <begin position="175"/>
        <end position="189"/>
    </location>
</feature>
<keyword evidence="2" id="KW-0812">Transmembrane</keyword>
<accession>A0A6A6PU37</accession>
<dbReference type="Proteomes" id="UP000799767">
    <property type="component" value="Unassembled WGS sequence"/>
</dbReference>
<keyword evidence="2" id="KW-0472">Membrane</keyword>
<evidence type="ECO:0000313" key="4">
    <source>
        <dbReference type="Proteomes" id="UP000799767"/>
    </source>
</evidence>
<dbReference type="EMBL" id="MU001635">
    <property type="protein sequence ID" value="KAF2483276.1"/>
    <property type="molecule type" value="Genomic_DNA"/>
</dbReference>
<keyword evidence="2" id="KW-1133">Transmembrane helix</keyword>
<evidence type="ECO:0000313" key="3">
    <source>
        <dbReference type="EMBL" id="KAF2483276.1"/>
    </source>
</evidence>
<name>A0A6A6PU37_9PEZI</name>
<dbReference type="GeneID" id="54471318"/>
<protein>
    <submittedName>
        <fullName evidence="3">Uncharacterized protein</fullName>
    </submittedName>
</protein>
<dbReference type="OrthoDB" id="4148767at2759"/>
<feature type="non-terminal residue" evidence="3">
    <location>
        <position position="189"/>
    </location>
</feature>
<keyword evidence="4" id="KW-1185">Reference proteome</keyword>
<feature type="compositionally biased region" description="Basic and acidic residues" evidence="1">
    <location>
        <begin position="161"/>
        <end position="174"/>
    </location>
</feature>
<feature type="region of interest" description="Disordered" evidence="1">
    <location>
        <begin position="125"/>
        <end position="189"/>
    </location>
</feature>
<reference evidence="3" key="1">
    <citation type="journal article" date="2020" name="Stud. Mycol.">
        <title>101 Dothideomycetes genomes: a test case for predicting lifestyles and emergence of pathogens.</title>
        <authorList>
            <person name="Haridas S."/>
            <person name="Albert R."/>
            <person name="Binder M."/>
            <person name="Bloem J."/>
            <person name="Labutti K."/>
            <person name="Salamov A."/>
            <person name="Andreopoulos B."/>
            <person name="Baker S."/>
            <person name="Barry K."/>
            <person name="Bills G."/>
            <person name="Bluhm B."/>
            <person name="Cannon C."/>
            <person name="Castanera R."/>
            <person name="Culley D."/>
            <person name="Daum C."/>
            <person name="Ezra D."/>
            <person name="Gonzalez J."/>
            <person name="Henrissat B."/>
            <person name="Kuo A."/>
            <person name="Liang C."/>
            <person name="Lipzen A."/>
            <person name="Lutzoni F."/>
            <person name="Magnuson J."/>
            <person name="Mondo S."/>
            <person name="Nolan M."/>
            <person name="Ohm R."/>
            <person name="Pangilinan J."/>
            <person name="Park H.-J."/>
            <person name="Ramirez L."/>
            <person name="Alfaro M."/>
            <person name="Sun H."/>
            <person name="Tritt A."/>
            <person name="Yoshinaga Y."/>
            <person name="Zwiers L.-H."/>
            <person name="Turgeon B."/>
            <person name="Goodwin S."/>
            <person name="Spatafora J."/>
            <person name="Crous P."/>
            <person name="Grigoriev I."/>
        </authorList>
    </citation>
    <scope>NUCLEOTIDE SEQUENCE</scope>
    <source>
        <strain evidence="3">CBS 113389</strain>
    </source>
</reference>
<organism evidence="3 4">
    <name type="scientific">Neohortaea acidophila</name>
    <dbReference type="NCBI Taxonomy" id="245834"/>
    <lineage>
        <taxon>Eukaryota</taxon>
        <taxon>Fungi</taxon>
        <taxon>Dikarya</taxon>
        <taxon>Ascomycota</taxon>
        <taxon>Pezizomycotina</taxon>
        <taxon>Dothideomycetes</taxon>
        <taxon>Dothideomycetidae</taxon>
        <taxon>Mycosphaerellales</taxon>
        <taxon>Teratosphaeriaceae</taxon>
        <taxon>Neohortaea</taxon>
    </lineage>
</organism>
<feature type="transmembrane region" description="Helical" evidence="2">
    <location>
        <begin position="14"/>
        <end position="34"/>
    </location>
</feature>